<dbReference type="AlphaFoldDB" id="A0A0B2SJK7"/>
<reference evidence="2 3" key="2">
    <citation type="submission" date="2018-09" db="EMBL/GenBank/DDBJ databases">
        <title>A high-quality reference genome of wild soybean provides a powerful tool to mine soybean genomes.</title>
        <authorList>
            <person name="Xie M."/>
            <person name="Chung C.Y.L."/>
            <person name="Li M.-W."/>
            <person name="Wong F.-L."/>
            <person name="Chan T.-F."/>
            <person name="Lam H.-M."/>
        </authorList>
    </citation>
    <scope>NUCLEOTIDE SEQUENCE [LARGE SCALE GENOMIC DNA]</scope>
    <source>
        <strain evidence="3">cv. W05</strain>
        <tissue evidence="2">Hypocotyl of etiolated seedlings</tissue>
    </source>
</reference>
<evidence type="ECO:0000313" key="2">
    <source>
        <dbReference type="EMBL" id="RZB61009.1"/>
    </source>
</evidence>
<sequence>MTDTIYWITFTIRRTHTGFSNAISPSAIECDPQSRTYRESHNRLLIFSFPSLPTQHKSKLRLSQFVNKQSVAHLTISDQDKSYWHILGVPKLRATRTVFVKIKDINEKRKRNQNSFHLHG</sequence>
<keyword evidence="3" id="KW-1185">Reference proteome</keyword>
<dbReference type="Proteomes" id="UP000053555">
    <property type="component" value="Unassembled WGS sequence"/>
</dbReference>
<organism evidence="1">
    <name type="scientific">Glycine soja</name>
    <name type="common">Wild soybean</name>
    <dbReference type="NCBI Taxonomy" id="3848"/>
    <lineage>
        <taxon>Eukaryota</taxon>
        <taxon>Viridiplantae</taxon>
        <taxon>Streptophyta</taxon>
        <taxon>Embryophyta</taxon>
        <taxon>Tracheophyta</taxon>
        <taxon>Spermatophyta</taxon>
        <taxon>Magnoliopsida</taxon>
        <taxon>eudicotyledons</taxon>
        <taxon>Gunneridae</taxon>
        <taxon>Pentapetalae</taxon>
        <taxon>rosids</taxon>
        <taxon>fabids</taxon>
        <taxon>Fabales</taxon>
        <taxon>Fabaceae</taxon>
        <taxon>Papilionoideae</taxon>
        <taxon>50 kb inversion clade</taxon>
        <taxon>NPAAA clade</taxon>
        <taxon>indigoferoid/millettioid clade</taxon>
        <taxon>Phaseoleae</taxon>
        <taxon>Glycine</taxon>
        <taxon>Glycine subgen. Soja</taxon>
    </lineage>
</organism>
<evidence type="ECO:0000313" key="3">
    <source>
        <dbReference type="Proteomes" id="UP000289340"/>
    </source>
</evidence>
<protein>
    <submittedName>
        <fullName evidence="1">Uncharacterized protein</fullName>
    </submittedName>
</protein>
<reference evidence="1" key="1">
    <citation type="submission" date="2014-07" db="EMBL/GenBank/DDBJ databases">
        <title>Identification of a novel salt tolerance gene in wild soybean by whole-genome sequencing.</title>
        <authorList>
            <person name="Lam H.-M."/>
            <person name="Qi X."/>
            <person name="Li M.-W."/>
            <person name="Liu X."/>
            <person name="Xie M."/>
            <person name="Ni M."/>
            <person name="Xu X."/>
        </authorList>
    </citation>
    <scope>NUCLEOTIDE SEQUENCE [LARGE SCALE GENOMIC DNA]</scope>
    <source>
        <tissue evidence="1">Root</tissue>
    </source>
</reference>
<proteinExistence type="predicted"/>
<name>A0A0B2SJK7_GLYSO</name>
<dbReference type="EMBL" id="KN643248">
    <property type="protein sequence ID" value="KHN44497.1"/>
    <property type="molecule type" value="Genomic_DNA"/>
</dbReference>
<dbReference type="EMBL" id="QZWG01000016">
    <property type="protein sequence ID" value="RZB61009.1"/>
    <property type="molecule type" value="Genomic_DNA"/>
</dbReference>
<accession>A0A0B2SJK7</accession>
<evidence type="ECO:0000313" key="1">
    <source>
        <dbReference type="EMBL" id="KHN44497.1"/>
    </source>
</evidence>
<gene>
    <name evidence="2" type="ORF">D0Y65_043673</name>
    <name evidence="1" type="ORF">glysoja_035729</name>
</gene>
<dbReference type="Proteomes" id="UP000289340">
    <property type="component" value="Chromosome 16"/>
</dbReference>